<dbReference type="KEGG" id="dol:Dole_2952"/>
<dbReference type="OrthoDB" id="5517739at2"/>
<proteinExistence type="predicted"/>
<name>A8ZYY2_DESOH</name>
<keyword evidence="2" id="KW-1185">Reference proteome</keyword>
<dbReference type="HOGENOM" id="CLU_1851938_0_0_7"/>
<dbReference type="EMBL" id="CP000859">
    <property type="protein sequence ID" value="ABW68755.1"/>
    <property type="molecule type" value="Genomic_DNA"/>
</dbReference>
<dbReference type="AlphaFoldDB" id="A8ZYY2"/>
<dbReference type="STRING" id="96561.Dole_2952"/>
<dbReference type="Proteomes" id="UP000008561">
    <property type="component" value="Chromosome"/>
</dbReference>
<evidence type="ECO:0008006" key="3">
    <source>
        <dbReference type="Google" id="ProtNLM"/>
    </source>
</evidence>
<sequence length="138" mass="15952">MAKLPGKIWIDREMIESKAYLSLSGFSPQLLILVLGKRQFEKQGRKGKEKWVLVNGKNINIPYTEFKGKYGITQPKLTRAIDQLLEKGFLSVVHPGGLYRHDKAVYALSDNWLRWKPGMTFQARERETVKRGFCDPKK</sequence>
<reference evidence="1 2" key="1">
    <citation type="submission" date="2007-10" db="EMBL/GenBank/DDBJ databases">
        <title>Complete sequence of Desulfococcus oleovorans Hxd3.</title>
        <authorList>
            <consortium name="US DOE Joint Genome Institute"/>
            <person name="Copeland A."/>
            <person name="Lucas S."/>
            <person name="Lapidus A."/>
            <person name="Barry K."/>
            <person name="Glavina del Rio T."/>
            <person name="Dalin E."/>
            <person name="Tice H."/>
            <person name="Pitluck S."/>
            <person name="Kiss H."/>
            <person name="Brettin T."/>
            <person name="Bruce D."/>
            <person name="Detter J.C."/>
            <person name="Han C."/>
            <person name="Schmutz J."/>
            <person name="Larimer F."/>
            <person name="Land M."/>
            <person name="Hauser L."/>
            <person name="Kyrpides N."/>
            <person name="Kim E."/>
            <person name="Wawrik B."/>
            <person name="Richardson P."/>
        </authorList>
    </citation>
    <scope>NUCLEOTIDE SEQUENCE [LARGE SCALE GENOMIC DNA]</scope>
    <source>
        <strain evidence="2">DSM 6200 / JCM 39069 / Hxd3</strain>
    </source>
</reference>
<evidence type="ECO:0000313" key="1">
    <source>
        <dbReference type="EMBL" id="ABW68755.1"/>
    </source>
</evidence>
<accession>A8ZYY2</accession>
<gene>
    <name evidence="1" type="ordered locus">Dole_2952</name>
</gene>
<dbReference type="RefSeq" id="WP_012176366.1">
    <property type="nucleotide sequence ID" value="NC_009943.1"/>
</dbReference>
<evidence type="ECO:0000313" key="2">
    <source>
        <dbReference type="Proteomes" id="UP000008561"/>
    </source>
</evidence>
<protein>
    <recommendedName>
        <fullName evidence="3">Plasmid replication protein RepL domain-containing protein</fullName>
    </recommendedName>
</protein>
<organism evidence="1 2">
    <name type="scientific">Desulfosudis oleivorans (strain DSM 6200 / JCM 39069 / Hxd3)</name>
    <name type="common">Desulfococcus oleovorans</name>
    <dbReference type="NCBI Taxonomy" id="96561"/>
    <lineage>
        <taxon>Bacteria</taxon>
        <taxon>Pseudomonadati</taxon>
        <taxon>Thermodesulfobacteriota</taxon>
        <taxon>Desulfobacteria</taxon>
        <taxon>Desulfobacterales</taxon>
        <taxon>Desulfosudaceae</taxon>
        <taxon>Desulfosudis</taxon>
    </lineage>
</organism>